<protein>
    <submittedName>
        <fullName evidence="2">Uncharacterized protein</fullName>
    </submittedName>
</protein>
<feature type="non-terminal residue" evidence="2">
    <location>
        <position position="1"/>
    </location>
</feature>
<keyword evidence="1" id="KW-0472">Membrane</keyword>
<keyword evidence="1" id="KW-1133">Transmembrane helix</keyword>
<gene>
    <name evidence="2" type="primary">Nfu_g_1_011768</name>
</gene>
<evidence type="ECO:0000313" key="2">
    <source>
        <dbReference type="EMBL" id="SBQ61459.1"/>
    </source>
</evidence>
<dbReference type="AlphaFoldDB" id="A0A1A8FTK8"/>
<organism evidence="2">
    <name type="scientific">Nothobranchius korthausae</name>
    <dbReference type="NCBI Taxonomy" id="1143690"/>
    <lineage>
        <taxon>Eukaryota</taxon>
        <taxon>Metazoa</taxon>
        <taxon>Chordata</taxon>
        <taxon>Craniata</taxon>
        <taxon>Vertebrata</taxon>
        <taxon>Euteleostomi</taxon>
        <taxon>Actinopterygii</taxon>
        <taxon>Neopterygii</taxon>
        <taxon>Teleostei</taxon>
        <taxon>Neoteleostei</taxon>
        <taxon>Acanthomorphata</taxon>
        <taxon>Ovalentaria</taxon>
        <taxon>Atherinomorphae</taxon>
        <taxon>Cyprinodontiformes</taxon>
        <taxon>Nothobranchiidae</taxon>
        <taxon>Nothobranchius</taxon>
    </lineage>
</organism>
<accession>A0A1A8FTK8</accession>
<evidence type="ECO:0000256" key="1">
    <source>
        <dbReference type="SAM" id="Phobius"/>
    </source>
</evidence>
<proteinExistence type="predicted"/>
<feature type="transmembrane region" description="Helical" evidence="1">
    <location>
        <begin position="6"/>
        <end position="31"/>
    </location>
</feature>
<dbReference type="EMBL" id="HAEB01014932">
    <property type="protein sequence ID" value="SBQ61459.1"/>
    <property type="molecule type" value="Transcribed_RNA"/>
</dbReference>
<keyword evidence="1" id="KW-0812">Transmembrane</keyword>
<sequence>PLTRLSPWILMSVLLFAFPSFISRTLLSLILPCSELEMVIHNFISRHLG</sequence>
<feature type="non-terminal residue" evidence="2">
    <location>
        <position position="49"/>
    </location>
</feature>
<name>A0A1A8FTK8_9TELE</name>
<reference evidence="2" key="2">
    <citation type="submission" date="2016-06" db="EMBL/GenBank/DDBJ databases">
        <title>The genome of a short-lived fish provides insights into sex chromosome evolution and the genetic control of aging.</title>
        <authorList>
            <person name="Reichwald K."/>
            <person name="Felder M."/>
            <person name="Petzold A."/>
            <person name="Koch P."/>
            <person name="Groth M."/>
            <person name="Platzer M."/>
        </authorList>
    </citation>
    <scope>NUCLEOTIDE SEQUENCE</scope>
    <source>
        <tissue evidence="2">Brain</tissue>
    </source>
</reference>
<reference evidence="2" key="1">
    <citation type="submission" date="2016-05" db="EMBL/GenBank/DDBJ databases">
        <authorList>
            <person name="Lavstsen T."/>
            <person name="Jespersen J.S."/>
        </authorList>
    </citation>
    <scope>NUCLEOTIDE SEQUENCE</scope>
    <source>
        <tissue evidence="2">Brain</tissue>
    </source>
</reference>